<dbReference type="PANTHER" id="PTHR24359:SF1">
    <property type="entry name" value="INHIBITOR OF NUCLEAR FACTOR KAPPA-B KINASE EPSILON SUBUNIT HOMOLOG 1-RELATED"/>
    <property type="match status" value="1"/>
</dbReference>
<feature type="compositionally biased region" description="Polar residues" evidence="1">
    <location>
        <begin position="1"/>
        <end position="13"/>
    </location>
</feature>
<keyword evidence="3" id="KW-0418">Kinase</keyword>
<evidence type="ECO:0000313" key="3">
    <source>
        <dbReference type="EMBL" id="OCL10101.1"/>
    </source>
</evidence>
<dbReference type="EMBL" id="KV749307">
    <property type="protein sequence ID" value="OCL10101.1"/>
    <property type="molecule type" value="Genomic_DNA"/>
</dbReference>
<keyword evidence="3" id="KW-0808">Transferase</keyword>
<feature type="domain" description="Protein kinase" evidence="2">
    <location>
        <begin position="66"/>
        <end position="391"/>
    </location>
</feature>
<dbReference type="GO" id="GO:0004674">
    <property type="term" value="F:protein serine/threonine kinase activity"/>
    <property type="evidence" value="ECO:0007669"/>
    <property type="project" value="TreeGrafter"/>
</dbReference>
<accession>A0A8E2F433</accession>
<evidence type="ECO:0000256" key="1">
    <source>
        <dbReference type="SAM" id="MobiDB-lite"/>
    </source>
</evidence>
<dbReference type="PANTHER" id="PTHR24359">
    <property type="entry name" value="SERINE/THREONINE-PROTEIN KINASE SBK1"/>
    <property type="match status" value="1"/>
</dbReference>
<reference evidence="3 4" key="1">
    <citation type="journal article" date="2016" name="Nat. Commun.">
        <title>Ectomycorrhizal ecology is imprinted in the genome of the dominant symbiotic fungus Cenococcum geophilum.</title>
        <authorList>
            <consortium name="DOE Joint Genome Institute"/>
            <person name="Peter M."/>
            <person name="Kohler A."/>
            <person name="Ohm R.A."/>
            <person name="Kuo A."/>
            <person name="Krutzmann J."/>
            <person name="Morin E."/>
            <person name="Arend M."/>
            <person name="Barry K.W."/>
            <person name="Binder M."/>
            <person name="Choi C."/>
            <person name="Clum A."/>
            <person name="Copeland A."/>
            <person name="Grisel N."/>
            <person name="Haridas S."/>
            <person name="Kipfer T."/>
            <person name="LaButti K."/>
            <person name="Lindquist E."/>
            <person name="Lipzen A."/>
            <person name="Maire R."/>
            <person name="Meier B."/>
            <person name="Mihaltcheva S."/>
            <person name="Molinier V."/>
            <person name="Murat C."/>
            <person name="Poggeler S."/>
            <person name="Quandt C.A."/>
            <person name="Sperisen C."/>
            <person name="Tritt A."/>
            <person name="Tisserant E."/>
            <person name="Crous P.W."/>
            <person name="Henrissat B."/>
            <person name="Nehls U."/>
            <person name="Egli S."/>
            <person name="Spatafora J.W."/>
            <person name="Grigoriev I.V."/>
            <person name="Martin F.M."/>
        </authorList>
    </citation>
    <scope>NUCLEOTIDE SEQUENCE [LARGE SCALE GENOMIC DNA]</scope>
    <source>
        <strain evidence="3 4">CBS 207.34</strain>
    </source>
</reference>
<dbReference type="Gene3D" id="1.10.510.10">
    <property type="entry name" value="Transferase(Phosphotransferase) domain 1"/>
    <property type="match status" value="1"/>
</dbReference>
<dbReference type="CDD" id="cd00180">
    <property type="entry name" value="PKc"/>
    <property type="match status" value="1"/>
</dbReference>
<dbReference type="InterPro" id="IPR011009">
    <property type="entry name" value="Kinase-like_dom_sf"/>
</dbReference>
<dbReference type="GO" id="GO:0005524">
    <property type="term" value="F:ATP binding"/>
    <property type="evidence" value="ECO:0007669"/>
    <property type="project" value="InterPro"/>
</dbReference>
<evidence type="ECO:0000313" key="4">
    <source>
        <dbReference type="Proteomes" id="UP000250140"/>
    </source>
</evidence>
<dbReference type="Proteomes" id="UP000250140">
    <property type="component" value="Unassembled WGS sequence"/>
</dbReference>
<dbReference type="AlphaFoldDB" id="A0A8E2F433"/>
<organism evidence="3 4">
    <name type="scientific">Glonium stellatum</name>
    <dbReference type="NCBI Taxonomy" id="574774"/>
    <lineage>
        <taxon>Eukaryota</taxon>
        <taxon>Fungi</taxon>
        <taxon>Dikarya</taxon>
        <taxon>Ascomycota</taxon>
        <taxon>Pezizomycotina</taxon>
        <taxon>Dothideomycetes</taxon>
        <taxon>Pleosporomycetidae</taxon>
        <taxon>Gloniales</taxon>
        <taxon>Gloniaceae</taxon>
        <taxon>Glonium</taxon>
    </lineage>
</organism>
<dbReference type="OrthoDB" id="248923at2759"/>
<proteinExistence type="predicted"/>
<dbReference type="Gene3D" id="3.30.200.20">
    <property type="entry name" value="Phosphorylase Kinase, domain 1"/>
    <property type="match status" value="1"/>
</dbReference>
<dbReference type="SMART" id="SM00220">
    <property type="entry name" value="S_TKc"/>
    <property type="match status" value="1"/>
</dbReference>
<dbReference type="PROSITE" id="PS50011">
    <property type="entry name" value="PROTEIN_KINASE_DOM"/>
    <property type="match status" value="1"/>
</dbReference>
<dbReference type="SUPFAM" id="SSF56112">
    <property type="entry name" value="Protein kinase-like (PK-like)"/>
    <property type="match status" value="1"/>
</dbReference>
<sequence>MVAGNKSQESYLEQEQLDPRADTVLSELEEWLEKQASKSAEEGDALSGSQSHKNLAEDIIIPITYNEIEDLLGRGTVGQVFKVRLQIKNQKLSANPPPKFALKTFPPRGIRTKHDFENEISLLQALAYRPHQHIVTHFASWTHGFSSYILFPLADDNLRSFLNTEPPPQINTKFTLWLLKQLKGLAEALDRLHGPHIDYGDSTEPVEIGFHHDLKPANILVFKQSGQEGVVLKICDFGSGRINVIIPQESCSSPCTSNPGTGDPAYCAPEILEEGKTSRPKDVWSFGCILIDILQWVFAGPYFTPDQFRLARMEFREGQYQGYSAFWYKDPKANKVLLKPPVEECLAHLRLKTRENIVFSGIYTLISKMILTDPRQRPNIGEICNGLATLLKEVN</sequence>
<name>A0A8E2F433_9PEZI</name>
<protein>
    <submittedName>
        <fullName evidence="3">Kinase-like protein</fullName>
    </submittedName>
</protein>
<dbReference type="InterPro" id="IPR000719">
    <property type="entry name" value="Prot_kinase_dom"/>
</dbReference>
<gene>
    <name evidence="3" type="ORF">AOQ84DRAFT_6923</name>
</gene>
<dbReference type="Pfam" id="PF00069">
    <property type="entry name" value="Pkinase"/>
    <property type="match status" value="1"/>
</dbReference>
<keyword evidence="4" id="KW-1185">Reference proteome</keyword>
<evidence type="ECO:0000259" key="2">
    <source>
        <dbReference type="PROSITE" id="PS50011"/>
    </source>
</evidence>
<feature type="region of interest" description="Disordered" evidence="1">
    <location>
        <begin position="1"/>
        <end position="20"/>
    </location>
</feature>